<evidence type="ECO:0000256" key="1">
    <source>
        <dbReference type="ARBA" id="ARBA00004651"/>
    </source>
</evidence>
<feature type="transmembrane region" description="Helical" evidence="7">
    <location>
        <begin position="155"/>
        <end position="175"/>
    </location>
</feature>
<dbReference type="GeneID" id="8779458"/>
<keyword evidence="9" id="KW-1185">Reference proteome</keyword>
<reference evidence="9" key="1">
    <citation type="submission" date="2010-02" db="EMBL/GenBank/DDBJ databases">
        <title>Complete sequence of Ferroglobus placidus DSM 10642.</title>
        <authorList>
            <consortium name="US DOE Joint Genome Institute"/>
            <person name="Lucas S."/>
            <person name="Copeland A."/>
            <person name="Lapidus A."/>
            <person name="Cheng J.-F."/>
            <person name="Bruce D."/>
            <person name="Goodwin L."/>
            <person name="Pitluck S."/>
            <person name="Saunders E."/>
            <person name="Brettin T."/>
            <person name="Detter J.C."/>
            <person name="Han C."/>
            <person name="Tapia R."/>
            <person name="Larimer F."/>
            <person name="Land M."/>
            <person name="Hauser L."/>
            <person name="Kyrpides N."/>
            <person name="Ivanova N."/>
            <person name="Holmes D."/>
            <person name="Lovley D."/>
            <person name="Kyrpides N."/>
            <person name="Anderson I.J."/>
            <person name="Woyke T."/>
        </authorList>
    </citation>
    <scope>NUCLEOTIDE SEQUENCE [LARGE SCALE GENOMIC DNA]</scope>
    <source>
        <strain evidence="9">DSM 10642 / AEDII12DO</strain>
    </source>
</reference>
<evidence type="ECO:0000256" key="4">
    <source>
        <dbReference type="ARBA" id="ARBA00022692"/>
    </source>
</evidence>
<evidence type="ECO:0000256" key="7">
    <source>
        <dbReference type="SAM" id="Phobius"/>
    </source>
</evidence>
<keyword evidence="3 8" id="KW-0808">Transferase</keyword>
<dbReference type="AlphaFoldDB" id="D3S002"/>
<name>D3S002_FERPA</name>
<feature type="transmembrane region" description="Helical" evidence="7">
    <location>
        <begin position="42"/>
        <end position="65"/>
    </location>
</feature>
<evidence type="ECO:0000313" key="8">
    <source>
        <dbReference type="EMBL" id="ADC66065.1"/>
    </source>
</evidence>
<feature type="transmembrane region" description="Helical" evidence="7">
    <location>
        <begin position="128"/>
        <end position="148"/>
    </location>
</feature>
<dbReference type="PANTHER" id="PTHR22926:SF3">
    <property type="entry name" value="UNDECAPRENYL-PHOSPHATE ALPHA-N-ACETYLGLUCOSAMINYL 1-PHOSPHATE TRANSFERASE"/>
    <property type="match status" value="1"/>
</dbReference>
<protein>
    <submittedName>
        <fullName evidence="8">Glycosyl transferase, family 4, conserved region</fullName>
    </submittedName>
</protein>
<evidence type="ECO:0000256" key="2">
    <source>
        <dbReference type="ARBA" id="ARBA00022475"/>
    </source>
</evidence>
<evidence type="ECO:0000256" key="5">
    <source>
        <dbReference type="ARBA" id="ARBA00022989"/>
    </source>
</evidence>
<dbReference type="InterPro" id="IPR000715">
    <property type="entry name" value="Glycosyl_transferase_4"/>
</dbReference>
<keyword evidence="5 7" id="KW-1133">Transmembrane helix</keyword>
<dbReference type="HOGENOM" id="CLU_023982_4_0_2"/>
<feature type="transmembrane region" description="Helical" evidence="7">
    <location>
        <begin position="235"/>
        <end position="251"/>
    </location>
</feature>
<feature type="transmembrane region" description="Helical" evidence="7">
    <location>
        <begin position="211"/>
        <end position="229"/>
    </location>
</feature>
<feature type="transmembrane region" description="Helical" evidence="7">
    <location>
        <begin position="6"/>
        <end position="22"/>
    </location>
</feature>
<feature type="transmembrane region" description="Helical" evidence="7">
    <location>
        <begin position="103"/>
        <end position="122"/>
    </location>
</feature>
<dbReference type="PaxDb" id="589924-Ferp_1927"/>
<dbReference type="GO" id="GO:0016780">
    <property type="term" value="F:phosphotransferase activity, for other substituted phosphate groups"/>
    <property type="evidence" value="ECO:0007669"/>
    <property type="project" value="InterPro"/>
</dbReference>
<feature type="transmembrane region" description="Helical" evidence="7">
    <location>
        <begin position="181"/>
        <end position="199"/>
    </location>
</feature>
<dbReference type="PANTHER" id="PTHR22926">
    <property type="entry name" value="PHOSPHO-N-ACETYLMURAMOYL-PENTAPEPTIDE-TRANSFERASE"/>
    <property type="match status" value="1"/>
</dbReference>
<dbReference type="Pfam" id="PF00953">
    <property type="entry name" value="Glycos_transf_4"/>
    <property type="match status" value="1"/>
</dbReference>
<dbReference type="RefSeq" id="WP_012966404.1">
    <property type="nucleotide sequence ID" value="NC_013849.1"/>
</dbReference>
<evidence type="ECO:0000256" key="3">
    <source>
        <dbReference type="ARBA" id="ARBA00022679"/>
    </source>
</evidence>
<sequence length="318" mass="35531">MEFLGTLIAAFGLAMLLIPLQIKKFKDRNRVVKDYYKNSAQYVPTSGGLSILLAFYAVVFLAMFGSFPFQISLPEAVSLFIISLYGLFGLIDDFVDIGRATKIVFPPLFTAPIAFVAATAWIPVVGEVSGYFLFIAAPIYVMVVANLVNMHSGFNGMAAGLTAILLAFLLVKTLITGRGSVLITSSMLGAVLGFLYYNWYPSKIFDGNVGAFAMGSTVGLSIILGGFYVSGFVMLFPHTLNFLLYVYWRIMRKMKPQDRRYEIVKFGRVRRDKTIEAPNPYTLKWVLPYYFKMTEKQVVLSMYGLTTIFCIIGLFIPY</sequence>
<feature type="transmembrane region" description="Helical" evidence="7">
    <location>
        <begin position="298"/>
        <end position="316"/>
    </location>
</feature>
<evidence type="ECO:0000313" key="9">
    <source>
        <dbReference type="Proteomes" id="UP000002613"/>
    </source>
</evidence>
<organism evidence="8 9">
    <name type="scientific">Ferroglobus placidus (strain DSM 10642 / AEDII12DO)</name>
    <dbReference type="NCBI Taxonomy" id="589924"/>
    <lineage>
        <taxon>Archaea</taxon>
        <taxon>Methanobacteriati</taxon>
        <taxon>Methanobacteriota</taxon>
        <taxon>Archaeoglobi</taxon>
        <taxon>Archaeoglobales</taxon>
        <taxon>Archaeoglobaceae</taxon>
        <taxon>Ferroglobus</taxon>
    </lineage>
</organism>
<dbReference type="GO" id="GO:0005886">
    <property type="term" value="C:plasma membrane"/>
    <property type="evidence" value="ECO:0007669"/>
    <property type="project" value="UniProtKB-SubCell"/>
</dbReference>
<dbReference type="eggNOG" id="arCOG03199">
    <property type="taxonomic scope" value="Archaea"/>
</dbReference>
<dbReference type="KEGG" id="fpl:Ferp_1927"/>
<dbReference type="GO" id="GO:0071555">
    <property type="term" value="P:cell wall organization"/>
    <property type="evidence" value="ECO:0007669"/>
    <property type="project" value="TreeGrafter"/>
</dbReference>
<dbReference type="GO" id="GO:0044038">
    <property type="term" value="P:cell wall macromolecule biosynthetic process"/>
    <property type="evidence" value="ECO:0007669"/>
    <property type="project" value="TreeGrafter"/>
</dbReference>
<comment type="subcellular location">
    <subcellularLocation>
        <location evidence="1">Cell membrane</location>
        <topology evidence="1">Multi-pass membrane protein</topology>
    </subcellularLocation>
</comment>
<keyword evidence="6 7" id="KW-0472">Membrane</keyword>
<accession>D3S002</accession>
<dbReference type="Proteomes" id="UP000002613">
    <property type="component" value="Chromosome"/>
</dbReference>
<dbReference type="STRING" id="589924.Ferp_1927"/>
<feature type="transmembrane region" description="Helical" evidence="7">
    <location>
        <begin position="71"/>
        <end position="91"/>
    </location>
</feature>
<keyword evidence="2" id="KW-1003">Cell membrane</keyword>
<evidence type="ECO:0000256" key="6">
    <source>
        <dbReference type="ARBA" id="ARBA00023136"/>
    </source>
</evidence>
<reference evidence="8 9" key="2">
    <citation type="journal article" date="2011" name="Stand. Genomic Sci.">
        <title>Complete genome sequence of Ferroglobus placidus AEDII12DO.</title>
        <authorList>
            <person name="Anderson I."/>
            <person name="Risso C."/>
            <person name="Holmes D."/>
            <person name="Lucas S."/>
            <person name="Copeland A."/>
            <person name="Lapidus A."/>
            <person name="Cheng J.F."/>
            <person name="Bruce D."/>
            <person name="Goodwin L."/>
            <person name="Pitluck S."/>
            <person name="Saunders E."/>
            <person name="Brettin T."/>
            <person name="Detter J.C."/>
            <person name="Han C."/>
            <person name="Tapia R."/>
            <person name="Larimer F."/>
            <person name="Land M."/>
            <person name="Hauser L."/>
            <person name="Woyke T."/>
            <person name="Lovley D."/>
            <person name="Kyrpides N."/>
            <person name="Ivanova N."/>
        </authorList>
    </citation>
    <scope>NUCLEOTIDE SEQUENCE [LARGE SCALE GENOMIC DNA]</scope>
    <source>
        <strain evidence="9">DSM 10642 / AEDII12DO</strain>
    </source>
</reference>
<gene>
    <name evidence="8" type="ordered locus">Ferp_1927</name>
</gene>
<proteinExistence type="predicted"/>
<dbReference type="OrthoDB" id="34534at2157"/>
<keyword evidence="4 7" id="KW-0812">Transmembrane</keyword>
<dbReference type="EMBL" id="CP001899">
    <property type="protein sequence ID" value="ADC66065.1"/>
    <property type="molecule type" value="Genomic_DNA"/>
</dbReference>